<evidence type="ECO:0000256" key="6">
    <source>
        <dbReference type="ARBA" id="ARBA00023136"/>
    </source>
</evidence>
<evidence type="ECO:0000256" key="2">
    <source>
        <dbReference type="ARBA" id="ARBA00022448"/>
    </source>
</evidence>
<dbReference type="CDD" id="cd00038">
    <property type="entry name" value="CAP_ED"/>
    <property type="match status" value="1"/>
</dbReference>
<feature type="region of interest" description="Disordered" evidence="8">
    <location>
        <begin position="485"/>
        <end position="509"/>
    </location>
</feature>
<dbReference type="SUPFAM" id="SSF51206">
    <property type="entry name" value="cAMP-binding domain-like"/>
    <property type="match status" value="1"/>
</dbReference>
<name>A0A1V9YRU5_9STRA</name>
<feature type="compositionally biased region" description="Acidic residues" evidence="8">
    <location>
        <begin position="489"/>
        <end position="509"/>
    </location>
</feature>
<dbReference type="GO" id="GO:0035725">
    <property type="term" value="P:sodium ion transmembrane transport"/>
    <property type="evidence" value="ECO:0007669"/>
    <property type="project" value="TreeGrafter"/>
</dbReference>
<dbReference type="GO" id="GO:0005249">
    <property type="term" value="F:voltage-gated potassium channel activity"/>
    <property type="evidence" value="ECO:0007669"/>
    <property type="project" value="InterPro"/>
</dbReference>
<evidence type="ECO:0000259" key="10">
    <source>
        <dbReference type="PROSITE" id="PS50042"/>
    </source>
</evidence>
<evidence type="ECO:0000256" key="5">
    <source>
        <dbReference type="ARBA" id="ARBA00023065"/>
    </source>
</evidence>
<dbReference type="InterPro" id="IPR014710">
    <property type="entry name" value="RmlC-like_jellyroll"/>
</dbReference>
<gene>
    <name evidence="11" type="ORF">THRCLA_10319</name>
</gene>
<evidence type="ECO:0000256" key="7">
    <source>
        <dbReference type="ARBA" id="ARBA00023303"/>
    </source>
</evidence>
<proteinExistence type="predicted"/>
<dbReference type="GO" id="GO:0098855">
    <property type="term" value="C:HCN channel complex"/>
    <property type="evidence" value="ECO:0007669"/>
    <property type="project" value="TreeGrafter"/>
</dbReference>
<accession>A0A1V9YRU5</accession>
<dbReference type="EMBL" id="JNBS01003221">
    <property type="protein sequence ID" value="OQR88452.1"/>
    <property type="molecule type" value="Genomic_DNA"/>
</dbReference>
<dbReference type="InterPro" id="IPR051413">
    <property type="entry name" value="K/Na_HCN_channel"/>
</dbReference>
<dbReference type="PANTHER" id="PTHR45689:SF13">
    <property type="entry name" value="CYCLIC NUCLEOTIDE-BINDING DOMAIN-CONTAINING PROTEIN"/>
    <property type="match status" value="1"/>
</dbReference>
<evidence type="ECO:0000256" key="4">
    <source>
        <dbReference type="ARBA" id="ARBA00022989"/>
    </source>
</evidence>
<evidence type="ECO:0000256" key="8">
    <source>
        <dbReference type="SAM" id="MobiDB-lite"/>
    </source>
</evidence>
<sequence>MCFDWWTPADAISDFMIFLDVWFILDMILRFRTGIVDCGTIIMNPSIISKHYIKSVWFYIDAFSSFPFEFIFSNDSTASVSTRHTVKLMKYFKVPKLLRLGRLLKNLNRYKGYNGIVTVFGSLIYVSHFTSCVWVLLVNPCPDGTIEPLCSNDQMLNLYLIAYQISIASLTGGTMDVLQSTTTVLGGSYKSKNPAPSLYVWSIIMQPLGAIFLALIFGNVIALVQSVNRNGNAFRKKMDQVYHEMDSLNLPKSLRNRNLSDEMTLLKDRVMSLPLRHQIAICLYKEQLIKIPFFQHATDDVLGMICMLLRQVIYMPNDYIFKEGEIGKELYMIVKGCVEVLPTESPHEGSNPKTQDTVLLADGDFFGEIGIVMEVYRTRSVRATTMAELCILTKDGFNSILGDFPEFANEMKKLVIKRITLLYGDENMSPETLSRITDIAEHNLQKRIKAYASTRRYMQRQTELALGTRDKRNLLHRLQSPVAKTLDIDMNDEEKDSSDDESGSSESEVDDKLLASKVWLIARQLKKLKLEAAQQTKAMQSNMNAIGNTLTSIQEQLQELRASK</sequence>
<dbReference type="Gene3D" id="2.60.120.10">
    <property type="entry name" value="Jelly Rolls"/>
    <property type="match status" value="1"/>
</dbReference>
<feature type="transmembrane region" description="Helical" evidence="9">
    <location>
        <begin position="198"/>
        <end position="224"/>
    </location>
</feature>
<protein>
    <submittedName>
        <fullName evidence="11">Voltage-gated Ion Channel (VIC) Superfamily</fullName>
    </submittedName>
</protein>
<dbReference type="InterPro" id="IPR003938">
    <property type="entry name" value="K_chnl_volt-dep_EAG/ELK/ERG"/>
</dbReference>
<keyword evidence="3 9" id="KW-0812">Transmembrane</keyword>
<keyword evidence="6 9" id="KW-0472">Membrane</keyword>
<dbReference type="Pfam" id="PF00520">
    <property type="entry name" value="Ion_trans"/>
    <property type="match status" value="1"/>
</dbReference>
<keyword evidence="5" id="KW-0406">Ion transport</keyword>
<dbReference type="Pfam" id="PF00027">
    <property type="entry name" value="cNMP_binding"/>
    <property type="match status" value="1"/>
</dbReference>
<dbReference type="GO" id="GO:0003254">
    <property type="term" value="P:regulation of membrane depolarization"/>
    <property type="evidence" value="ECO:0007669"/>
    <property type="project" value="TreeGrafter"/>
</dbReference>
<feature type="transmembrane region" description="Helical" evidence="9">
    <location>
        <begin position="112"/>
        <end position="137"/>
    </location>
</feature>
<dbReference type="InterPro" id="IPR018490">
    <property type="entry name" value="cNMP-bd_dom_sf"/>
</dbReference>
<dbReference type="InterPro" id="IPR005821">
    <property type="entry name" value="Ion_trans_dom"/>
</dbReference>
<evidence type="ECO:0000256" key="3">
    <source>
        <dbReference type="ARBA" id="ARBA00022692"/>
    </source>
</evidence>
<comment type="subcellular location">
    <subcellularLocation>
        <location evidence="1">Membrane</location>
        <topology evidence="1">Multi-pass membrane protein</topology>
    </subcellularLocation>
</comment>
<dbReference type="PANTHER" id="PTHR45689">
    <property type="entry name" value="I[[H]] CHANNEL, ISOFORM E"/>
    <property type="match status" value="1"/>
</dbReference>
<reference evidence="11 12" key="1">
    <citation type="journal article" date="2014" name="Genome Biol. Evol.">
        <title>The secreted proteins of Achlya hypogyna and Thraustotheca clavata identify the ancestral oomycete secretome and reveal gene acquisitions by horizontal gene transfer.</title>
        <authorList>
            <person name="Misner I."/>
            <person name="Blouin N."/>
            <person name="Leonard G."/>
            <person name="Richards T.A."/>
            <person name="Lane C.E."/>
        </authorList>
    </citation>
    <scope>NUCLEOTIDE SEQUENCE [LARGE SCALE GENOMIC DNA]</scope>
    <source>
        <strain evidence="11 12">ATCC 34112</strain>
    </source>
</reference>
<dbReference type="SUPFAM" id="SSF81324">
    <property type="entry name" value="Voltage-gated potassium channels"/>
    <property type="match status" value="1"/>
</dbReference>
<dbReference type="PRINTS" id="PR01463">
    <property type="entry name" value="EAGCHANLFMLY"/>
</dbReference>
<dbReference type="SMART" id="SM00100">
    <property type="entry name" value="cNMP"/>
    <property type="match status" value="1"/>
</dbReference>
<dbReference type="Proteomes" id="UP000243217">
    <property type="component" value="Unassembled WGS sequence"/>
</dbReference>
<evidence type="ECO:0000256" key="1">
    <source>
        <dbReference type="ARBA" id="ARBA00004141"/>
    </source>
</evidence>
<evidence type="ECO:0000313" key="12">
    <source>
        <dbReference type="Proteomes" id="UP000243217"/>
    </source>
</evidence>
<evidence type="ECO:0000313" key="11">
    <source>
        <dbReference type="EMBL" id="OQR88452.1"/>
    </source>
</evidence>
<keyword evidence="12" id="KW-1185">Reference proteome</keyword>
<dbReference type="InterPro" id="IPR000595">
    <property type="entry name" value="cNMP-bd_dom"/>
</dbReference>
<organism evidence="11 12">
    <name type="scientific">Thraustotheca clavata</name>
    <dbReference type="NCBI Taxonomy" id="74557"/>
    <lineage>
        <taxon>Eukaryota</taxon>
        <taxon>Sar</taxon>
        <taxon>Stramenopiles</taxon>
        <taxon>Oomycota</taxon>
        <taxon>Saprolegniomycetes</taxon>
        <taxon>Saprolegniales</taxon>
        <taxon>Achlyaceae</taxon>
        <taxon>Thraustotheca</taxon>
    </lineage>
</organism>
<keyword evidence="7" id="KW-0407">Ion channel</keyword>
<comment type="caution">
    <text evidence="11">The sequence shown here is derived from an EMBL/GenBank/DDBJ whole genome shotgun (WGS) entry which is preliminary data.</text>
</comment>
<keyword evidence="4 9" id="KW-1133">Transmembrane helix</keyword>
<dbReference type="OrthoDB" id="421226at2759"/>
<feature type="domain" description="Cyclic nucleotide-binding" evidence="10">
    <location>
        <begin position="293"/>
        <end position="418"/>
    </location>
</feature>
<keyword evidence="2" id="KW-0813">Transport</keyword>
<evidence type="ECO:0000256" key="9">
    <source>
        <dbReference type="SAM" id="Phobius"/>
    </source>
</evidence>
<dbReference type="PROSITE" id="PS50042">
    <property type="entry name" value="CNMP_BINDING_3"/>
    <property type="match status" value="1"/>
</dbReference>
<dbReference type="AlphaFoldDB" id="A0A1V9YRU5"/>
<dbReference type="Gene3D" id="1.10.287.70">
    <property type="match status" value="1"/>
</dbReference>